<organism evidence="3 4">
    <name type="scientific">Candidatus Mycoplasma haematohominis</name>
    <dbReference type="NCBI Taxonomy" id="1494318"/>
    <lineage>
        <taxon>Bacteria</taxon>
        <taxon>Bacillati</taxon>
        <taxon>Mycoplasmatota</taxon>
        <taxon>Mollicutes</taxon>
        <taxon>Mycoplasmataceae</taxon>
        <taxon>Mycoplasma</taxon>
    </lineage>
</organism>
<evidence type="ECO:0000256" key="1">
    <source>
        <dbReference type="SAM" id="Coils"/>
    </source>
</evidence>
<dbReference type="AlphaFoldDB" id="A0A478FR30"/>
<evidence type="ECO:0000313" key="4">
    <source>
        <dbReference type="Proteomes" id="UP000324831"/>
    </source>
</evidence>
<evidence type="ECO:0000313" key="3">
    <source>
        <dbReference type="EMBL" id="GCE64001.1"/>
    </source>
</evidence>
<keyword evidence="2" id="KW-0732">Signal</keyword>
<feature type="coiled-coil region" evidence="1">
    <location>
        <begin position="28"/>
        <end position="59"/>
    </location>
</feature>
<accession>A0A478FR30</accession>
<comment type="caution">
    <text evidence="3">The sequence shown here is derived from an EMBL/GenBank/DDBJ whole genome shotgun (WGS) entry which is preliminary data.</text>
</comment>
<dbReference type="EMBL" id="BIMN01000007">
    <property type="protein sequence ID" value="GCE64001.1"/>
    <property type="molecule type" value="Genomic_DNA"/>
</dbReference>
<gene>
    <name evidence="3" type="ORF">MHSWG343_10090</name>
</gene>
<evidence type="ECO:0000256" key="2">
    <source>
        <dbReference type="SAM" id="SignalP"/>
    </source>
</evidence>
<feature type="signal peptide" evidence="2">
    <location>
        <begin position="1"/>
        <end position="24"/>
    </location>
</feature>
<name>A0A478FR30_9MOLU</name>
<reference evidence="3 4" key="1">
    <citation type="submission" date="2019-01" db="EMBL/GenBank/DDBJ databases">
        <title>Draft genome sequences of Candidatus Mycoplasma haemohominis SWG34-3 identified from a patient with pyrexia, anemia and liver dysfunction.</title>
        <authorList>
            <person name="Sekizuka T."/>
            <person name="Hattori N."/>
            <person name="Katano H."/>
            <person name="Takuma T."/>
            <person name="Ito T."/>
            <person name="Arai N."/>
            <person name="Yanai R."/>
            <person name="Ishii S."/>
            <person name="Miura Y."/>
            <person name="Tokunaga T."/>
            <person name="Watanabe H."/>
            <person name="Nomura N."/>
            <person name="Eguchi J."/>
            <person name="Arai T."/>
            <person name="Hasegawa H."/>
            <person name="Nakamaki T."/>
            <person name="Wakita T."/>
            <person name="Niki Y."/>
            <person name="Kuroda M."/>
        </authorList>
    </citation>
    <scope>NUCLEOTIDE SEQUENCE [LARGE SCALE GENOMIC DNA]</scope>
    <source>
        <strain evidence="3">SWG34-3</strain>
    </source>
</reference>
<dbReference type="Proteomes" id="UP000324831">
    <property type="component" value="Unassembled WGS sequence"/>
</dbReference>
<keyword evidence="1" id="KW-0175">Coiled coil</keyword>
<feature type="chain" id="PRO_5019739770" evidence="2">
    <location>
        <begin position="25"/>
        <end position="117"/>
    </location>
</feature>
<protein>
    <submittedName>
        <fullName evidence="3">Uncharacterized protein</fullName>
    </submittedName>
</protein>
<proteinExistence type="predicted"/>
<sequence length="117" mass="13446">MKLMTLVKPTLCLGSVAVASTASWAVTKSFMTKEKEELKEEFESKLNKTLGDVKGLEEKVKYMDMDHIDEESNKRKKEYVIFIEDDDNESFCRWSGTLRVFTDSDEEIKTVNCESST</sequence>